<evidence type="ECO:0000256" key="6">
    <source>
        <dbReference type="SAM" id="Coils"/>
    </source>
</evidence>
<evidence type="ECO:0000313" key="12">
    <source>
        <dbReference type="Proteomes" id="UP000286921"/>
    </source>
</evidence>
<dbReference type="FunFam" id="2.20.20.110:FF:000003">
    <property type="entry name" value="Putative DNA repair protein Rad4"/>
    <property type="match status" value="1"/>
</dbReference>
<comment type="subcellular location">
    <subcellularLocation>
        <location evidence="1">Nucleus</location>
    </subcellularLocation>
</comment>
<evidence type="ECO:0000259" key="8">
    <source>
        <dbReference type="SMART" id="SM01030"/>
    </source>
</evidence>
<keyword evidence="4" id="KW-0234">DNA repair</keyword>
<feature type="compositionally biased region" description="Acidic residues" evidence="7">
    <location>
        <begin position="669"/>
        <end position="681"/>
    </location>
</feature>
<dbReference type="Gene3D" id="3.90.260.10">
    <property type="entry name" value="Transglutaminase-like"/>
    <property type="match status" value="2"/>
</dbReference>
<keyword evidence="5" id="KW-0539">Nucleus</keyword>
<dbReference type="InterPro" id="IPR018328">
    <property type="entry name" value="Rad4_beta-hairpin_dom3"/>
</dbReference>
<dbReference type="GO" id="GO:0006289">
    <property type="term" value="P:nucleotide-excision repair"/>
    <property type="evidence" value="ECO:0007669"/>
    <property type="project" value="InterPro"/>
</dbReference>
<dbReference type="STRING" id="105351.A0A401KKZ3"/>
<dbReference type="Proteomes" id="UP000286921">
    <property type="component" value="Unassembled WGS sequence"/>
</dbReference>
<keyword evidence="6" id="KW-0175">Coiled coil</keyword>
<name>A0A401KKZ3_ASPAW</name>
<dbReference type="Pfam" id="PF10403">
    <property type="entry name" value="BHD_1"/>
    <property type="match status" value="1"/>
</dbReference>
<keyword evidence="12" id="KW-1185">Reference proteome</keyword>
<dbReference type="SMART" id="SM01031">
    <property type="entry name" value="BHD_2"/>
    <property type="match status" value="1"/>
</dbReference>
<dbReference type="Pfam" id="PF03835">
    <property type="entry name" value="Rad4"/>
    <property type="match status" value="1"/>
</dbReference>
<dbReference type="Pfam" id="PF10404">
    <property type="entry name" value="BHD_2"/>
    <property type="match status" value="1"/>
</dbReference>
<evidence type="ECO:0000256" key="4">
    <source>
        <dbReference type="ARBA" id="ARBA00023204"/>
    </source>
</evidence>
<gene>
    <name evidence="11" type="ORF">AAWM_02744</name>
</gene>
<evidence type="ECO:0000256" key="1">
    <source>
        <dbReference type="ARBA" id="ARBA00004123"/>
    </source>
</evidence>
<dbReference type="SMART" id="SM01032">
    <property type="entry name" value="BHD_3"/>
    <property type="match status" value="1"/>
</dbReference>
<dbReference type="GO" id="GO:0000111">
    <property type="term" value="C:nucleotide-excision repair factor 2 complex"/>
    <property type="evidence" value="ECO:0007669"/>
    <property type="project" value="TreeGrafter"/>
</dbReference>
<feature type="compositionally biased region" description="Basic and acidic residues" evidence="7">
    <location>
        <begin position="38"/>
        <end position="55"/>
    </location>
</feature>
<feature type="domain" description="Rad4 beta-hairpin" evidence="10">
    <location>
        <begin position="546"/>
        <end position="620"/>
    </location>
</feature>
<organism evidence="11 12">
    <name type="scientific">Aspergillus awamori</name>
    <name type="common">Black koji mold</name>
    <dbReference type="NCBI Taxonomy" id="105351"/>
    <lineage>
        <taxon>Eukaryota</taxon>
        <taxon>Fungi</taxon>
        <taxon>Dikarya</taxon>
        <taxon>Ascomycota</taxon>
        <taxon>Pezizomycotina</taxon>
        <taxon>Eurotiomycetes</taxon>
        <taxon>Eurotiomycetidae</taxon>
        <taxon>Eurotiales</taxon>
        <taxon>Aspergillaceae</taxon>
        <taxon>Aspergillus</taxon>
    </lineage>
</organism>
<feature type="coiled-coil region" evidence="6">
    <location>
        <begin position="613"/>
        <end position="640"/>
    </location>
</feature>
<keyword evidence="3" id="KW-0227">DNA damage</keyword>
<dbReference type="InterPro" id="IPR042488">
    <property type="entry name" value="Rad4_BHD3_sf"/>
</dbReference>
<dbReference type="InterPro" id="IPR038765">
    <property type="entry name" value="Papain-like_cys_pep_sf"/>
</dbReference>
<dbReference type="Gene3D" id="3.30.70.2460">
    <property type="entry name" value="Rad4, beta-hairpin domain BHD3"/>
    <property type="match status" value="1"/>
</dbReference>
<evidence type="ECO:0000259" key="9">
    <source>
        <dbReference type="SMART" id="SM01031"/>
    </source>
</evidence>
<feature type="region of interest" description="Disordered" evidence="7">
    <location>
        <begin position="1"/>
        <end position="108"/>
    </location>
</feature>
<dbReference type="InterPro" id="IPR018326">
    <property type="entry name" value="Rad4_beta-hairpin_dom1"/>
</dbReference>
<dbReference type="Gene3D" id="3.30.60.290">
    <property type="entry name" value="Rad4, beta-hairpin domain BHD2"/>
    <property type="match status" value="1"/>
</dbReference>
<accession>A0A401KKZ3</accession>
<dbReference type="FunFam" id="3.30.70.2460:FF:000001">
    <property type="entry name" value="DNA repair protein Rad4 family"/>
    <property type="match status" value="1"/>
</dbReference>
<dbReference type="GO" id="GO:0006298">
    <property type="term" value="P:mismatch repair"/>
    <property type="evidence" value="ECO:0007669"/>
    <property type="project" value="TreeGrafter"/>
</dbReference>
<feature type="domain" description="Rad4 beta-hairpin" evidence="8">
    <location>
        <begin position="419"/>
        <end position="479"/>
    </location>
</feature>
<dbReference type="SMART" id="SM01030">
    <property type="entry name" value="BHD_1"/>
    <property type="match status" value="1"/>
</dbReference>
<proteinExistence type="inferred from homology"/>
<feature type="region of interest" description="Disordered" evidence="7">
    <location>
        <begin position="811"/>
        <end position="876"/>
    </location>
</feature>
<evidence type="ECO:0000256" key="5">
    <source>
        <dbReference type="ARBA" id="ARBA00023242"/>
    </source>
</evidence>
<protein>
    <submittedName>
        <fullName evidence="11">DNA repair protein rhp41</fullName>
    </submittedName>
</protein>
<dbReference type="InterPro" id="IPR036985">
    <property type="entry name" value="Transglutaminase-like_sf"/>
</dbReference>
<feature type="region of interest" description="Disordered" evidence="7">
    <location>
        <begin position="663"/>
        <end position="756"/>
    </location>
</feature>
<sequence length="876" mass="97775">MASRGPTTRSRRAGAASNHSRRQREDQDHEIPAVYREMLAEAEIRETSRPDDSQLPKRRRITRPNPVSDSQLVHQDAAITSEASHSTVQPVQTVYDSPSSSEESGMEWEEVDIQQAPQTSQADDTSIQVTLGRPEDQKRKVVAKRRGITTAEKQLRLSIHKVHLLCLLRHVQIRNLWCNDEELQESIISDAEVFLSRKDFIKHARTMQGSRDFGAQLFCALLRSVGVEARLVCSLQPLSFRDKFKDTATPAPVSKSSEIVTQLTAGESQMSQRSTVKRLARPRFTPVRRPGTPTQSSPRPIRESSHPIFWIEAFNEAVNKWIPVDALVTKSMAKPSKFEPPANDPYNLLSYVVAFEDDASVRDVTRRYAKAFNAKTHKHRVDSIGNHVNWWNKVLRFYEKPFLEDRDQLEISELTAKTAAEPMPRNIQDFKDHPVYALERHLRRNEIVFPKRVIGQVSLGKSGSKNQVLEPVYRRSDVHTLRSADRWYRLGRDIKPGEQPLKRVTSRRPQMGRLSDEEDDSISETPLYAYYQTQVYQPPPVVGGRIPKNMYGNLDVYVPSMVPPGGVHIAHPDARQAAKILAIDYADAVTGFSFKGRHGTAILQGVVVATEFREALEEVLNGLEGEKLQAELDKKSAETLQAWKHLMLKLRIAERVKGYVVEGERDADAPETNENVEDPEEFGGGFIPEPEQEANSSAAVMDWIGPSQGGPSGPTGRDTSLSTTETDMLGGGFIPEESADQMSSPQQSSNITRLQRSSSVLPRYDLVVTSKFEPAGQAAPIQSFMGKDSGLLPDRTKEDLGQITTQIAPQNSEAAILRSTTTIPSSAHPQIAVQAADSRSPTPGITSQETHSDEEASLLSQDPEDDDAIPEWLMSD</sequence>
<comment type="caution">
    <text evidence="11">The sequence shown here is derived from an EMBL/GenBank/DDBJ whole genome shotgun (WGS) entry which is preliminary data.</text>
</comment>
<dbReference type="PANTHER" id="PTHR12135">
    <property type="entry name" value="DNA REPAIR PROTEIN XP-C / RAD4"/>
    <property type="match status" value="1"/>
</dbReference>
<dbReference type="InterPro" id="IPR018325">
    <property type="entry name" value="Rad4/PNGase_transGLS-fold"/>
</dbReference>
<dbReference type="Gene3D" id="2.20.20.110">
    <property type="entry name" value="Rad4, beta-hairpin domain BHD1"/>
    <property type="match status" value="1"/>
</dbReference>
<dbReference type="GO" id="GO:0003697">
    <property type="term" value="F:single-stranded DNA binding"/>
    <property type="evidence" value="ECO:0007669"/>
    <property type="project" value="TreeGrafter"/>
</dbReference>
<feature type="compositionally biased region" description="Polar residues" evidence="7">
    <location>
        <begin position="837"/>
        <end position="849"/>
    </location>
</feature>
<reference evidence="11 12" key="1">
    <citation type="submission" date="2016-09" db="EMBL/GenBank/DDBJ databases">
        <title>Aspergillus awamori IFM 58123T.</title>
        <authorList>
            <person name="Kusuya Y."/>
            <person name="Shimizu M."/>
            <person name="Takahashi H."/>
            <person name="Yaguchi T."/>
        </authorList>
    </citation>
    <scope>NUCLEOTIDE SEQUENCE [LARGE SCALE GENOMIC DNA]</scope>
    <source>
        <strain evidence="11 12">IFM 58123</strain>
    </source>
</reference>
<dbReference type="InterPro" id="IPR018327">
    <property type="entry name" value="BHD_2"/>
</dbReference>
<evidence type="ECO:0000256" key="7">
    <source>
        <dbReference type="SAM" id="MobiDB-lite"/>
    </source>
</evidence>
<evidence type="ECO:0000259" key="10">
    <source>
        <dbReference type="SMART" id="SM01032"/>
    </source>
</evidence>
<feature type="compositionally biased region" description="Polar residues" evidence="7">
    <location>
        <begin position="81"/>
        <end position="96"/>
    </location>
</feature>
<comment type="similarity">
    <text evidence="2">Belongs to the XPC family.</text>
</comment>
<dbReference type="GO" id="GO:0071942">
    <property type="term" value="C:XPC complex"/>
    <property type="evidence" value="ECO:0007669"/>
    <property type="project" value="TreeGrafter"/>
</dbReference>
<dbReference type="PANTHER" id="PTHR12135:SF0">
    <property type="entry name" value="DNA REPAIR PROTEIN COMPLEMENTING XP-C CELLS"/>
    <property type="match status" value="1"/>
</dbReference>
<dbReference type="EMBL" id="BDHI01000002">
    <property type="protein sequence ID" value="GCB19859.1"/>
    <property type="molecule type" value="Genomic_DNA"/>
</dbReference>
<dbReference type="SUPFAM" id="SSF54001">
    <property type="entry name" value="Cysteine proteinases"/>
    <property type="match status" value="1"/>
</dbReference>
<dbReference type="InterPro" id="IPR004583">
    <property type="entry name" value="DNA_repair_Rad4"/>
</dbReference>
<dbReference type="Pfam" id="PF10405">
    <property type="entry name" value="BHD_3"/>
    <property type="match status" value="1"/>
</dbReference>
<feature type="compositionally biased region" description="Polar residues" evidence="7">
    <location>
        <begin position="740"/>
        <end position="756"/>
    </location>
</feature>
<dbReference type="GO" id="GO:0005737">
    <property type="term" value="C:cytoplasm"/>
    <property type="evidence" value="ECO:0007669"/>
    <property type="project" value="TreeGrafter"/>
</dbReference>
<evidence type="ECO:0000256" key="2">
    <source>
        <dbReference type="ARBA" id="ARBA00009525"/>
    </source>
</evidence>
<evidence type="ECO:0000313" key="11">
    <source>
        <dbReference type="EMBL" id="GCB19859.1"/>
    </source>
</evidence>
<feature type="domain" description="Rad4 beta-hairpin" evidence="9">
    <location>
        <begin position="481"/>
        <end position="539"/>
    </location>
</feature>
<dbReference type="GO" id="GO:0003684">
    <property type="term" value="F:damaged DNA binding"/>
    <property type="evidence" value="ECO:0007669"/>
    <property type="project" value="InterPro"/>
</dbReference>
<evidence type="ECO:0000256" key="3">
    <source>
        <dbReference type="ARBA" id="ARBA00022763"/>
    </source>
</evidence>
<feature type="compositionally biased region" description="Polar residues" evidence="7">
    <location>
        <begin position="811"/>
        <end position="828"/>
    </location>
</feature>
<feature type="compositionally biased region" description="Polar residues" evidence="7">
    <location>
        <begin position="717"/>
        <end position="726"/>
    </location>
</feature>
<dbReference type="AlphaFoldDB" id="A0A401KKZ3"/>